<keyword evidence="8 12" id="KW-0812">Transmembrane</keyword>
<dbReference type="InterPro" id="IPR005013">
    <property type="entry name" value="DDOST_48_kDa_subunit"/>
</dbReference>
<dbReference type="PANTHER" id="PTHR10830">
    <property type="entry name" value="DOLICHYL-DIPHOSPHOOLIGOSACCHARIDE--PROTEIN GLYCOSYLTRANSFERASE 48 KDA SUBUNIT"/>
    <property type="match status" value="1"/>
</dbReference>
<dbReference type="InterPro" id="IPR048256">
    <property type="entry name" value="Tektin-like"/>
</dbReference>
<evidence type="ECO:0000256" key="10">
    <source>
        <dbReference type="ARBA" id="ARBA00022989"/>
    </source>
</evidence>
<dbReference type="GO" id="GO:0008250">
    <property type="term" value="C:oligosaccharyltransferase complex"/>
    <property type="evidence" value="ECO:0007669"/>
    <property type="project" value="TreeGrafter"/>
</dbReference>
<dbReference type="Proteomes" id="UP001107558">
    <property type="component" value="Chromosome 1"/>
</dbReference>
<feature type="domain" description="OST48 N-terminal" evidence="14">
    <location>
        <begin position="516"/>
        <end position="768"/>
    </location>
</feature>
<comment type="subunit">
    <text evidence="12">Component of the oligosaccharyltransferase (OST) complex.</text>
</comment>
<evidence type="ECO:0000256" key="7">
    <source>
        <dbReference type="ARBA" id="ARBA00022490"/>
    </source>
</evidence>
<keyword evidence="11 12" id="KW-0472">Membrane</keyword>
<feature type="transmembrane region" description="Helical" evidence="12">
    <location>
        <begin position="896"/>
        <end position="919"/>
    </location>
</feature>
<accession>A0A9J6CRD4</accession>
<name>A0A9J6CRD4_POLVA</name>
<sequence>MLSWNFDDQRNQMANPFPFMPLRKSSIPLPWSTSVPCISPNDDGPKKIGSYYEAPKQKSDWRPAMGYENVDITPLPAHPTTNQLVQPCFMPTNMSTEPLNFPNLVTAFERNPQHAARAALYTRFTPSEWNQHCIATYNDSDTNRNYAERMRNEAVRLVRETYEKTSQGQRDVGRRLGERLTDITFWRNEINTELEALVAEAAQLTDTKRNVQKAIQDLEAPLHITQECLYHRENRKGIDLVHDHVEKSLLVETDNLRSCQEKLNACLNKINQQLSDLRSSQFQLEDDLTHKESAIGIDSVCHQLNNFSRGINYYGGIEKVDPTISTVGTWAAASSLNIQRSQAERGKSAQLRSDAEALINACATSVWDCWSNTNNSLNRRASEVMEAKSKVQLHLHKVQQEIFDVEKHIEILRKAINDKSNPLKVAQTRLEARAHRPDLELCRDNAHVRLVEEVCDIQESVSVLQRKLQDAETQHQALLKTKSSLEGNLKNKVEALFIDREKCMASSGYADQKKDTLVLLDNLATRETHSIFFKNLQDREFKLTFKLADDSNLVLSRYGEYLYQNLIIFAPSVEEFGGSISVEAITQFIDDGGNVLVAASSTSGEAIRELASEVGFEIDEENAAVIDHLNYDQLLDSGDHTTIVASPKNLIDSEIIVGSKNINPLLFKGTGILADRENQLVLPLLTGDATAYSYIPDSPIKEYPHAVGKGTILIAALQARNNARVVFSGSLYFFSDDAIMSQIKKVGDNQVHDKSGNLNVINAISKWVFKEAGQIRVKSVSHHKDGEKQAPASYTITDPVVYTIEVEQLIDGKWKPFVASDIQVEFVRIDPFVRLTLKSIGGGKYQSKFKIPDVYGVYQFKVEYDRVGFTRLYSTTQVSVRPLQHTQYERFIPSAYPYYASAFSMMFGVFIFSFVFLYYKDKPEKAEVEKKTN</sequence>
<comment type="function">
    <text evidence="12">Subunit of the oligosaccharyl transferase (OST) complex that catalyzes the initial transfer of a defined glycan (Glc(3)Man(9)GlcNAc(2) in eukaryotes) from the lipid carrier dolichol-pyrophosphate to an asparagine residue within an Asn-X-Ser/Thr consensus motif in nascent polypeptide chains, the first step in protein N-glycosylation. N-glycosylation occurs cotranslationally and the complex associates with the Sec61 complex at the channel-forming translocon complex that mediates protein translocation across the endoplasmic reticulum (ER).</text>
</comment>
<keyword evidence="13" id="KW-0175">Coiled coil</keyword>
<comment type="similarity">
    <text evidence="5 12">Belongs to the DDOST 48 kDa subunit family.</text>
</comment>
<dbReference type="InterPro" id="IPR000435">
    <property type="entry name" value="Tektins"/>
</dbReference>
<dbReference type="GO" id="GO:0005929">
    <property type="term" value="C:cilium"/>
    <property type="evidence" value="ECO:0007669"/>
    <property type="project" value="UniProtKB-ARBA"/>
</dbReference>
<dbReference type="Pfam" id="PF03148">
    <property type="entry name" value="Tektin"/>
    <property type="match status" value="1"/>
</dbReference>
<evidence type="ECO:0000256" key="12">
    <source>
        <dbReference type="RuleBase" id="RU361142"/>
    </source>
</evidence>
<dbReference type="InterPro" id="IPR055459">
    <property type="entry name" value="OST48_MD"/>
</dbReference>
<evidence type="ECO:0000256" key="9">
    <source>
        <dbReference type="ARBA" id="ARBA00022824"/>
    </source>
</evidence>
<dbReference type="GO" id="GO:0060294">
    <property type="term" value="P:cilium movement involved in cell motility"/>
    <property type="evidence" value="ECO:0007669"/>
    <property type="project" value="InterPro"/>
</dbReference>
<keyword evidence="17" id="KW-1185">Reference proteome</keyword>
<comment type="similarity">
    <text evidence="4">Belongs to the tektin family.</text>
</comment>
<gene>
    <name evidence="16" type="ORF">PVAND_013678</name>
</gene>
<evidence type="ECO:0000259" key="15">
    <source>
        <dbReference type="Pfam" id="PF23358"/>
    </source>
</evidence>
<feature type="coiled-coil region" evidence="13">
    <location>
        <begin position="187"/>
        <end position="214"/>
    </location>
</feature>
<evidence type="ECO:0000256" key="6">
    <source>
        <dbReference type="ARBA" id="ARBA00013350"/>
    </source>
</evidence>
<evidence type="ECO:0000256" key="13">
    <source>
        <dbReference type="SAM" id="Coils"/>
    </source>
</evidence>
<comment type="subcellular location">
    <subcellularLocation>
        <location evidence="2">Cytoplasm</location>
    </subcellularLocation>
    <subcellularLocation>
        <location evidence="1 12">Endoplasmic reticulum membrane</location>
        <topology evidence="1 12">Single-pass type I membrane protein</topology>
    </subcellularLocation>
</comment>
<dbReference type="InterPro" id="IPR055457">
    <property type="entry name" value="OST48_N"/>
</dbReference>
<organism evidence="16 17">
    <name type="scientific">Polypedilum vanderplanki</name>
    <name type="common">Sleeping chironomid midge</name>
    <dbReference type="NCBI Taxonomy" id="319348"/>
    <lineage>
        <taxon>Eukaryota</taxon>
        <taxon>Metazoa</taxon>
        <taxon>Ecdysozoa</taxon>
        <taxon>Arthropoda</taxon>
        <taxon>Hexapoda</taxon>
        <taxon>Insecta</taxon>
        <taxon>Pterygota</taxon>
        <taxon>Neoptera</taxon>
        <taxon>Endopterygota</taxon>
        <taxon>Diptera</taxon>
        <taxon>Nematocera</taxon>
        <taxon>Chironomoidea</taxon>
        <taxon>Chironomidae</taxon>
        <taxon>Chironominae</taxon>
        <taxon>Polypedilum</taxon>
        <taxon>Polypedilum</taxon>
    </lineage>
</organism>
<evidence type="ECO:0000256" key="2">
    <source>
        <dbReference type="ARBA" id="ARBA00004496"/>
    </source>
</evidence>
<comment type="pathway">
    <text evidence="3 12">Protein modification; protein glycosylation.</text>
</comment>
<evidence type="ECO:0000259" key="14">
    <source>
        <dbReference type="Pfam" id="PF03345"/>
    </source>
</evidence>
<evidence type="ECO:0000256" key="11">
    <source>
        <dbReference type="ARBA" id="ARBA00023136"/>
    </source>
</evidence>
<keyword evidence="10 12" id="KW-1133">Transmembrane helix</keyword>
<proteinExistence type="inferred from homology"/>
<dbReference type="PRINTS" id="PR00511">
    <property type="entry name" value="TEKTIN"/>
</dbReference>
<keyword evidence="7" id="KW-0963">Cytoplasm</keyword>
<dbReference type="PANTHER" id="PTHR10830:SF0">
    <property type="entry name" value="DOLICHYL-DIPHOSPHOOLIGOSACCHARIDE--PROTEIN GLYCOSYLTRANSFERASE 48 KDA SUBUNIT"/>
    <property type="match status" value="1"/>
</dbReference>
<feature type="coiled-coil region" evidence="13">
    <location>
        <begin position="461"/>
        <end position="488"/>
    </location>
</feature>
<evidence type="ECO:0000256" key="5">
    <source>
        <dbReference type="ARBA" id="ARBA00008743"/>
    </source>
</evidence>
<protein>
    <recommendedName>
        <fullName evidence="6 12">Dolichyl-diphosphooligosaccharide--protein glycosyltransferase 48 kDa subunit</fullName>
        <shortName evidence="12">Oligosaccharyl transferase 48 kDa subunit</shortName>
    </recommendedName>
</protein>
<dbReference type="Pfam" id="PF03345">
    <property type="entry name" value="OST48_N"/>
    <property type="match status" value="1"/>
</dbReference>
<dbReference type="OrthoDB" id="9886517at2759"/>
<comment type="caution">
    <text evidence="16">The sequence shown here is derived from an EMBL/GenBank/DDBJ whole genome shotgun (WGS) entry which is preliminary data.</text>
</comment>
<evidence type="ECO:0000256" key="4">
    <source>
        <dbReference type="ARBA" id="ARBA00007209"/>
    </source>
</evidence>
<dbReference type="GO" id="GO:0018279">
    <property type="term" value="P:protein N-linked glycosylation via asparagine"/>
    <property type="evidence" value="ECO:0007669"/>
    <property type="project" value="UniProtKB-UniRule"/>
</dbReference>
<evidence type="ECO:0000256" key="3">
    <source>
        <dbReference type="ARBA" id="ARBA00004922"/>
    </source>
</evidence>
<feature type="domain" description="OST48 middle" evidence="15">
    <location>
        <begin position="782"/>
        <end position="919"/>
    </location>
</feature>
<evidence type="ECO:0000313" key="17">
    <source>
        <dbReference type="Proteomes" id="UP001107558"/>
    </source>
</evidence>
<dbReference type="Pfam" id="PF23358">
    <property type="entry name" value="OST48_MD"/>
    <property type="match status" value="1"/>
</dbReference>
<reference evidence="16" key="1">
    <citation type="submission" date="2021-03" db="EMBL/GenBank/DDBJ databases">
        <title>Chromosome level genome of the anhydrobiotic midge Polypedilum vanderplanki.</title>
        <authorList>
            <person name="Yoshida Y."/>
            <person name="Kikawada T."/>
            <person name="Gusev O."/>
        </authorList>
    </citation>
    <scope>NUCLEOTIDE SEQUENCE</scope>
    <source>
        <strain evidence="16">NIAS01</strain>
        <tissue evidence="16">Whole body or cell culture</tissue>
    </source>
</reference>
<dbReference type="AlphaFoldDB" id="A0A9J6CRD4"/>
<evidence type="ECO:0000256" key="1">
    <source>
        <dbReference type="ARBA" id="ARBA00004115"/>
    </source>
</evidence>
<evidence type="ECO:0000256" key="8">
    <source>
        <dbReference type="ARBA" id="ARBA00022692"/>
    </source>
</evidence>
<dbReference type="EMBL" id="JADBJN010000001">
    <property type="protein sequence ID" value="KAG5684444.1"/>
    <property type="molecule type" value="Genomic_DNA"/>
</dbReference>
<evidence type="ECO:0000313" key="16">
    <source>
        <dbReference type="EMBL" id="KAG5684444.1"/>
    </source>
</evidence>
<keyword evidence="9 12" id="KW-0256">Endoplasmic reticulum</keyword>